<evidence type="ECO:0000313" key="2">
    <source>
        <dbReference type="EMBL" id="SCL85241.1"/>
    </source>
</evidence>
<dbReference type="NCBIfam" id="TIGR01590">
    <property type="entry name" value="yir-bir-cir_Pla"/>
    <property type="match status" value="1"/>
</dbReference>
<feature type="non-terminal residue" evidence="2">
    <location>
        <position position="289"/>
    </location>
</feature>
<dbReference type="EMBL" id="FMIN01000117">
    <property type="protein sequence ID" value="SCL85241.1"/>
    <property type="molecule type" value="Genomic_DNA"/>
</dbReference>
<sequence>MGQPSDNLKDVYDDIFKINDYFYETEQGTLINNATPNDLIHKYCDYGSSSEKGNCQNDYLKMASSGVIHLLTNLKKYKLEDDKLAEYAILWLSYKLNEKPKNKLTDLNKFYTSYIEKNKCYNEKINGDGSTYKDIINRKKDLMSINEISKFNDPFGMLLSLYYLVHLNKLDCEKCSQNANEFVQNFEDLNKDSNDKENSSYNKLLSTLSNDYDNLKKIFKNKCPNLQPLPELNPKKSSGKDSVDISGKGDKQLLGDTFEVTSSSSSTLNTVIPVLSTFAIPVFLGVAYK</sequence>
<dbReference type="Proteomes" id="UP000507536">
    <property type="component" value="Unassembled WGS sequence"/>
</dbReference>
<dbReference type="InterPro" id="IPR006477">
    <property type="entry name" value="Yir_bir_cir"/>
</dbReference>
<reference evidence="2" key="1">
    <citation type="submission" date="2016-08" db="EMBL/GenBank/DDBJ databases">
        <authorList>
            <consortium name="Pathogen Informatics"/>
        </authorList>
    </citation>
    <scope>NUCLEOTIDE SEQUENCE</scope>
    <source>
        <strain evidence="2">DS</strain>
    </source>
</reference>
<gene>
    <name evidence="2" type="ORF">PCHDS_000504300</name>
</gene>
<feature type="region of interest" description="Disordered" evidence="1">
    <location>
        <begin position="226"/>
        <end position="247"/>
    </location>
</feature>
<dbReference type="Pfam" id="PF06022">
    <property type="entry name" value="Cir_Bir_Yir"/>
    <property type="match status" value="1"/>
</dbReference>
<organism evidence="2">
    <name type="scientific">Plasmodium chabaudi adami</name>
    <dbReference type="NCBI Taxonomy" id="5826"/>
    <lineage>
        <taxon>Eukaryota</taxon>
        <taxon>Sar</taxon>
        <taxon>Alveolata</taxon>
        <taxon>Apicomplexa</taxon>
        <taxon>Aconoidasida</taxon>
        <taxon>Haemosporida</taxon>
        <taxon>Plasmodiidae</taxon>
        <taxon>Plasmodium</taxon>
        <taxon>Plasmodium (Vinckeia)</taxon>
    </lineage>
</organism>
<protein>
    <submittedName>
        <fullName evidence="2">CIR protein</fullName>
    </submittedName>
</protein>
<feature type="compositionally biased region" description="Basic and acidic residues" evidence="1">
    <location>
        <begin position="238"/>
        <end position="247"/>
    </location>
</feature>
<evidence type="ECO:0000256" key="1">
    <source>
        <dbReference type="SAM" id="MobiDB-lite"/>
    </source>
</evidence>
<name>A0A1C6WDF0_PLACE</name>
<accession>A0A1C6WDF0</accession>
<dbReference type="AlphaFoldDB" id="A0A1C6WDF0"/>
<proteinExistence type="predicted"/>